<dbReference type="SUPFAM" id="SSF50998">
    <property type="entry name" value="Quinoprotein alcohol dehydrogenase-like"/>
    <property type="match status" value="1"/>
</dbReference>
<evidence type="ECO:0000256" key="1">
    <source>
        <dbReference type="ARBA" id="ARBA00004561"/>
    </source>
</evidence>
<reference evidence="11" key="1">
    <citation type="submission" date="2014-11" db="EMBL/GenBank/DDBJ databases">
        <title>Draft genome sequence of Hydrogenophaga intermedia S1.</title>
        <authorList>
            <person name="Gan H.M."/>
            <person name="Chew T.H."/>
            <person name="Stolz A."/>
        </authorList>
    </citation>
    <scope>NUCLEOTIDE SEQUENCE [LARGE SCALE GENOMIC DNA]</scope>
    <source>
        <strain evidence="11">S1</strain>
    </source>
</reference>
<feature type="signal peptide" evidence="8">
    <location>
        <begin position="1"/>
        <end position="31"/>
    </location>
</feature>
<evidence type="ECO:0000256" key="2">
    <source>
        <dbReference type="ARBA" id="ARBA00008387"/>
    </source>
</evidence>
<evidence type="ECO:0000256" key="7">
    <source>
        <dbReference type="SAM" id="MobiDB-lite"/>
    </source>
</evidence>
<proteinExistence type="inferred from homology"/>
<keyword evidence="11" id="KW-1185">Reference proteome</keyword>
<keyword evidence="8" id="KW-0732">Signal</keyword>
<evidence type="ECO:0000256" key="8">
    <source>
        <dbReference type="SAM" id="SignalP"/>
    </source>
</evidence>
<dbReference type="GO" id="GO:0046872">
    <property type="term" value="F:metal ion binding"/>
    <property type="evidence" value="ECO:0007669"/>
    <property type="project" value="UniProtKB-KW"/>
</dbReference>
<accession>A0A1L1PTF5</accession>
<organism evidence="10 11">
    <name type="scientific">Hydrogenophaga intermedia</name>
    <dbReference type="NCBI Taxonomy" id="65786"/>
    <lineage>
        <taxon>Bacteria</taxon>
        <taxon>Pseudomonadati</taxon>
        <taxon>Pseudomonadota</taxon>
        <taxon>Betaproteobacteria</taxon>
        <taxon>Burkholderiales</taxon>
        <taxon>Comamonadaceae</taxon>
        <taxon>Hydrogenophaga</taxon>
    </lineage>
</organism>
<evidence type="ECO:0000256" key="6">
    <source>
        <dbReference type="ARBA" id="ARBA00023263"/>
    </source>
</evidence>
<dbReference type="EMBL" id="CCAE010000070">
    <property type="protein sequence ID" value="CDN90217.1"/>
    <property type="molecule type" value="Genomic_DNA"/>
</dbReference>
<feature type="compositionally biased region" description="Polar residues" evidence="7">
    <location>
        <begin position="423"/>
        <end position="436"/>
    </location>
</feature>
<evidence type="ECO:0000313" key="11">
    <source>
        <dbReference type="Proteomes" id="UP000028878"/>
    </source>
</evidence>
<evidence type="ECO:0000259" key="9">
    <source>
        <dbReference type="Pfam" id="PF05567"/>
    </source>
</evidence>
<evidence type="ECO:0000256" key="5">
    <source>
        <dbReference type="ARBA" id="ARBA00022837"/>
    </source>
</evidence>
<comment type="similarity">
    <text evidence="2">Belongs to the PilY1 family.</text>
</comment>
<dbReference type="Pfam" id="PF05567">
    <property type="entry name" value="T4P_PilY1"/>
    <property type="match status" value="1"/>
</dbReference>
<keyword evidence="5" id="KW-0106">Calcium</keyword>
<keyword evidence="4" id="KW-0479">Metal-binding</keyword>
<protein>
    <submittedName>
        <fullName evidence="10">Tfp pilus assembly protein tip-associated adhesin pily1-like protein</fullName>
    </submittedName>
</protein>
<sequence precursor="true">MIDAHRSPAPPARASSMRVALALTAALAALAMESHSQPSQQPLLVNTSGARPNLMVTLDNSGSMAFPYADGYSMYNNGGKGTDAFAAQRSAEFNSLYYNPRITYRPRVDAQGKDLVPTDGIEFISNQSSAKFNYAVFAPVNETLDESTPLIIKHSSFEKVTAQTPAGHQLAYSYPWEPQYPGIDYVPYHRVYRQDQPTLSDEPAEPFTYAICAPHSGLAGCKSARLVTIDRTTTGAITLPTDSQRTDPGCTKEQCTADAERTNIMNWYRYYLTRMAATQTALGLAFTDKRLDNTLRIGYMRINFPDVAIALSPGTDVKRERVLRGVRLWTPGSTANQQFYDWLYGTVPMGGTPLHNSVNQVANYLRVPAGAKENPWASNPALPADADNLELACRRSYHVLFSDGAWSSDDAIKTQAATDDDNSTGPEFSRFPQTTGDDNEPGKLKYEPKGIDTRRKWYTPFPSTGTRGLADLTAKYHWHLDLRPELNNQVATRAGQPVFWQNMTTYTVGYLISPSGSNGAGGLTFQQIDQYRFDYLFKGFDNSAKPTWPGGDLAHDTDSGISSRRIDDFIHAGYTGGGRGFSVRSADDIKAVINNIVSAILSAMGKDAGVAVGGAGEVSPGLQGQLKYHVEYSTADGEGDIKASVIDETGHAQTLAMDADGRPLKAPDNKTYWSASKQLPAPANRRIYSIRPDNTGFEFKGTLDSLPLATREALKRDDHGQRVPDDGRFVDYLRGVDPVLDAKGQPLRLRLSGLGAIVNSPPLLADNAAGYMGYDLYGQVDGKNTYAAFRERVDNAPDTLVAATNAGLVHLFDASNGKELGAFMPRRSMAWLIGKADPDAPFRYVLDGPITLHDVYHEGVWRQIAVGTGGRGERLIYGLNIPLNGPQSRTPAANDFLWETGPELVNTEMFTLGHMTTPVRSGQTDSGAWVMVTTTGHHNGVADGKNHGLLVLDAASGAVLRRLPLPDDYSAGRGMGAVSLVRDQHQRIVAAYAGDANGQVWRFDLRGDPAQWRVAYGKPLFVTKHRRPVYGGPSWQAHPRGGYIVIVGTGMLLDDSDLAAGNDPDSVYGIWDPTPRDKSSDGLGFEPILPSQLLEQAVESQVTPDGQKNYFSVTRRAINWTHHRGWTLALGKAAPGERVIDQIVNISTSVSIPVVAIDRAQHSTESCAADSAPPTQNYVLNALDGQGKPAFDIDGDGKLEPVAMVQVLSGGYSRGLSYHLASPSANATAKESVYRLNLGTQGGSQIDQNKPETPPACKDTKLTVYGIQEGKFDIELKCSKGRLWSRQQYQLSQVPQ</sequence>
<dbReference type="GO" id="GO:0009289">
    <property type="term" value="C:pilus"/>
    <property type="evidence" value="ECO:0007669"/>
    <property type="project" value="UniProtKB-SubCell"/>
</dbReference>
<evidence type="ECO:0000256" key="3">
    <source>
        <dbReference type="ARBA" id="ARBA00022558"/>
    </source>
</evidence>
<comment type="subcellular location">
    <subcellularLocation>
        <location evidence="1">Fimbrium</location>
    </subcellularLocation>
</comment>
<feature type="chain" id="PRO_5009681680" evidence="8">
    <location>
        <begin position="32"/>
        <end position="1296"/>
    </location>
</feature>
<evidence type="ECO:0000313" key="10">
    <source>
        <dbReference type="EMBL" id="CDN90217.1"/>
    </source>
</evidence>
<feature type="region of interest" description="Disordered" evidence="7">
    <location>
        <begin position="416"/>
        <end position="447"/>
    </location>
</feature>
<dbReference type="RefSeq" id="WP_009520093.1">
    <property type="nucleotide sequence ID" value="NZ_CCAE010000070.1"/>
</dbReference>
<dbReference type="InterPro" id="IPR008707">
    <property type="entry name" value="B-propeller_PilY1"/>
</dbReference>
<name>A0A1L1PTF5_HYDIT</name>
<evidence type="ECO:0000256" key="4">
    <source>
        <dbReference type="ARBA" id="ARBA00022723"/>
    </source>
</evidence>
<feature type="domain" description="PilY1 beta-propeller" evidence="9">
    <location>
        <begin position="754"/>
        <end position="1075"/>
    </location>
</feature>
<gene>
    <name evidence="10" type="ORF">BN948_04659</name>
</gene>
<dbReference type="Proteomes" id="UP000028878">
    <property type="component" value="Unassembled WGS sequence"/>
</dbReference>
<keyword evidence="3" id="KW-1029">Fimbrium biogenesis</keyword>
<dbReference type="InterPro" id="IPR011047">
    <property type="entry name" value="Quinoprotein_ADH-like_sf"/>
</dbReference>
<keyword evidence="6" id="KW-0281">Fimbrium</keyword>